<reference evidence="2" key="1">
    <citation type="journal article" date="2019" name="Int. J. Syst. Evol. Microbiol.">
        <title>The Global Catalogue of Microorganisms (GCM) 10K type strain sequencing project: providing services to taxonomists for standard genome sequencing and annotation.</title>
        <authorList>
            <consortium name="The Broad Institute Genomics Platform"/>
            <consortium name="The Broad Institute Genome Sequencing Center for Infectious Disease"/>
            <person name="Wu L."/>
            <person name="Ma J."/>
        </authorList>
    </citation>
    <scope>NUCLEOTIDE SEQUENCE [LARGE SCALE GENOMIC DNA]</scope>
    <source>
        <strain evidence="2">CGMCC 4.7283</strain>
    </source>
</reference>
<sequence>MRVLFSKGFAALSKPRCGSTSLRRMLDPLLDPAAGDIAVNMGGERPPFHPHLTAPYLKQLLREAGHDADALEYIITVRHPVEMLWSYHKFFKPDLQSRYNFAPGWDASQPMGFERWLFEGRLGANPAWSALAPEWPSGRDLSHLSFEFCAMNRDGSLAVDEVFRIEEPQRLADWISEKVGRPVPVRHVNQSHEADLPPLGPEALARIRTMLPYESKLYGV</sequence>
<dbReference type="Gene3D" id="3.40.50.300">
    <property type="entry name" value="P-loop containing nucleotide triphosphate hydrolases"/>
    <property type="match status" value="1"/>
</dbReference>
<dbReference type="SUPFAM" id="SSF52540">
    <property type="entry name" value="P-loop containing nucleoside triphosphate hydrolases"/>
    <property type="match status" value="1"/>
</dbReference>
<proteinExistence type="predicted"/>
<name>A0ABV9KMM7_9RHOB</name>
<keyword evidence="2" id="KW-1185">Reference proteome</keyword>
<dbReference type="InterPro" id="IPR027417">
    <property type="entry name" value="P-loop_NTPase"/>
</dbReference>
<dbReference type="EMBL" id="JBHSGI010000032">
    <property type="protein sequence ID" value="MFC4671069.1"/>
    <property type="molecule type" value="Genomic_DNA"/>
</dbReference>
<accession>A0ABV9KMM7</accession>
<gene>
    <name evidence="1" type="ORF">ACFO5X_21145</name>
</gene>
<evidence type="ECO:0008006" key="3">
    <source>
        <dbReference type="Google" id="ProtNLM"/>
    </source>
</evidence>
<organism evidence="1 2">
    <name type="scientific">Seohaeicola nanhaiensis</name>
    <dbReference type="NCBI Taxonomy" id="1387282"/>
    <lineage>
        <taxon>Bacteria</taxon>
        <taxon>Pseudomonadati</taxon>
        <taxon>Pseudomonadota</taxon>
        <taxon>Alphaproteobacteria</taxon>
        <taxon>Rhodobacterales</taxon>
        <taxon>Roseobacteraceae</taxon>
        <taxon>Seohaeicola</taxon>
    </lineage>
</organism>
<evidence type="ECO:0000313" key="1">
    <source>
        <dbReference type="EMBL" id="MFC4671069.1"/>
    </source>
</evidence>
<protein>
    <recommendedName>
        <fullName evidence="3">Sulfotransferase family protein</fullName>
    </recommendedName>
</protein>
<comment type="caution">
    <text evidence="1">The sequence shown here is derived from an EMBL/GenBank/DDBJ whole genome shotgun (WGS) entry which is preliminary data.</text>
</comment>
<dbReference type="Proteomes" id="UP001595973">
    <property type="component" value="Unassembled WGS sequence"/>
</dbReference>
<evidence type="ECO:0000313" key="2">
    <source>
        <dbReference type="Proteomes" id="UP001595973"/>
    </source>
</evidence>
<dbReference type="RefSeq" id="WP_380721010.1">
    <property type="nucleotide sequence ID" value="NZ_JBHSGI010000032.1"/>
</dbReference>